<dbReference type="Proteomes" id="UP000316292">
    <property type="component" value="Unassembled WGS sequence"/>
</dbReference>
<protein>
    <submittedName>
        <fullName evidence="4">LytR family transcriptional regulator</fullName>
    </submittedName>
</protein>
<evidence type="ECO:0000313" key="6">
    <source>
        <dbReference type="Proteomes" id="UP000316292"/>
    </source>
</evidence>
<name>A0A538SIS6_UNCEI</name>
<keyword evidence="2" id="KW-0812">Transmembrane</keyword>
<dbReference type="Pfam" id="PF13399">
    <property type="entry name" value="LytR_C"/>
    <property type="match status" value="1"/>
</dbReference>
<evidence type="ECO:0000259" key="3">
    <source>
        <dbReference type="Pfam" id="PF13399"/>
    </source>
</evidence>
<feature type="domain" description="LytR/CpsA/Psr regulator C-terminal" evidence="3">
    <location>
        <begin position="78"/>
        <end position="163"/>
    </location>
</feature>
<evidence type="ECO:0000256" key="1">
    <source>
        <dbReference type="SAM" id="MobiDB-lite"/>
    </source>
</evidence>
<sequence length="171" mass="18467">MRRIAGPRRAPGRSGRGEAQGARGAKRDRGSAVLKKSRNESPVLDWSLGLLFVLIAALAVSAAVRVGPQAIVKPKQPIRIQLWNGSGRSGLAAELASYLRDGGFDVLEVANADRSDYRATLVVNRTQNPEPAKVIAEYLGTSHVIQQAGSQELIDVTVIVGRDARRWTQPH</sequence>
<proteinExistence type="predicted"/>
<dbReference type="InterPro" id="IPR027381">
    <property type="entry name" value="LytR/CpsA/Psr_C"/>
</dbReference>
<accession>A0A538SIS6</accession>
<evidence type="ECO:0000313" key="5">
    <source>
        <dbReference type="EMBL" id="TMQ62217.1"/>
    </source>
</evidence>
<dbReference type="Proteomes" id="UP000320913">
    <property type="component" value="Unassembled WGS sequence"/>
</dbReference>
<evidence type="ECO:0000256" key="2">
    <source>
        <dbReference type="SAM" id="Phobius"/>
    </source>
</evidence>
<keyword evidence="2" id="KW-1133">Transmembrane helix</keyword>
<keyword evidence="2" id="KW-0472">Membrane</keyword>
<evidence type="ECO:0000313" key="7">
    <source>
        <dbReference type="Proteomes" id="UP000320913"/>
    </source>
</evidence>
<feature type="region of interest" description="Disordered" evidence="1">
    <location>
        <begin position="1"/>
        <end position="34"/>
    </location>
</feature>
<dbReference type="EMBL" id="VBOV01000002">
    <property type="protein sequence ID" value="TMQ62217.1"/>
    <property type="molecule type" value="Genomic_DNA"/>
</dbReference>
<dbReference type="EMBL" id="VBOR01000016">
    <property type="protein sequence ID" value="TMQ51271.1"/>
    <property type="molecule type" value="Genomic_DNA"/>
</dbReference>
<dbReference type="Gene3D" id="3.30.70.2390">
    <property type="match status" value="1"/>
</dbReference>
<evidence type="ECO:0000313" key="4">
    <source>
        <dbReference type="EMBL" id="TMQ51271.1"/>
    </source>
</evidence>
<dbReference type="AlphaFoldDB" id="A0A538SIS6"/>
<feature type="transmembrane region" description="Helical" evidence="2">
    <location>
        <begin position="43"/>
        <end position="64"/>
    </location>
</feature>
<comment type="caution">
    <text evidence="4">The sequence shown here is derived from an EMBL/GenBank/DDBJ whole genome shotgun (WGS) entry which is preliminary data.</text>
</comment>
<reference evidence="6 7" key="1">
    <citation type="journal article" date="2019" name="Nat. Microbiol.">
        <title>Mediterranean grassland soil C-N compound turnover is dependent on rainfall and depth, and is mediated by genomically divergent microorganisms.</title>
        <authorList>
            <person name="Diamond S."/>
            <person name="Andeer P.F."/>
            <person name="Li Z."/>
            <person name="Crits-Christoph A."/>
            <person name="Burstein D."/>
            <person name="Anantharaman K."/>
            <person name="Lane K.R."/>
            <person name="Thomas B.C."/>
            <person name="Pan C."/>
            <person name="Northen T.R."/>
            <person name="Banfield J.F."/>
        </authorList>
    </citation>
    <scope>NUCLEOTIDE SEQUENCE [LARGE SCALE GENOMIC DNA]</scope>
    <source>
        <strain evidence="4">WS_1</strain>
        <strain evidence="5">WS_5</strain>
    </source>
</reference>
<gene>
    <name evidence="4" type="ORF">E6K71_00615</name>
    <name evidence="5" type="ORF">E6K75_00150</name>
</gene>
<organism evidence="4 6">
    <name type="scientific">Eiseniibacteriota bacterium</name>
    <dbReference type="NCBI Taxonomy" id="2212470"/>
    <lineage>
        <taxon>Bacteria</taxon>
        <taxon>Candidatus Eiseniibacteriota</taxon>
    </lineage>
</organism>